<dbReference type="Proteomes" id="UP000306585">
    <property type="component" value="Unassembled WGS sequence"/>
</dbReference>
<dbReference type="InterPro" id="IPR041375">
    <property type="entry name" value="VapC45_PIN-like"/>
</dbReference>
<evidence type="ECO:0000313" key="3">
    <source>
        <dbReference type="Proteomes" id="UP000306585"/>
    </source>
</evidence>
<name>A0A5R9GQV5_9PROT</name>
<sequence>MKFFVDNNLPPALARALHELTLHEGDHHEVAHLRDKFLQNTSDLEWIESLAKEGDWAVITHDKLNKGLEREALRCAGLIVFFLDKSWSNHNYWDKAQRLVQWWPAIIDQAERISGGAAFTVKWNYRNGKFEQTKI</sequence>
<dbReference type="RefSeq" id="WP_138238265.1">
    <property type="nucleotide sequence ID" value="NZ_VBRY01000002.1"/>
</dbReference>
<feature type="domain" description="VapC45 PIN like" evidence="1">
    <location>
        <begin position="1"/>
        <end position="85"/>
    </location>
</feature>
<comment type="caution">
    <text evidence="2">The sequence shown here is derived from an EMBL/GenBank/DDBJ whole genome shotgun (WGS) entry which is preliminary data.</text>
</comment>
<accession>A0A5R9GQV5</accession>
<evidence type="ECO:0000313" key="2">
    <source>
        <dbReference type="EMBL" id="TLS68646.1"/>
    </source>
</evidence>
<proteinExistence type="predicted"/>
<keyword evidence="3" id="KW-1185">Reference proteome</keyword>
<evidence type="ECO:0000259" key="1">
    <source>
        <dbReference type="Pfam" id="PF18478"/>
    </source>
</evidence>
<dbReference type="AlphaFoldDB" id="A0A5R9GQV5"/>
<dbReference type="Pfam" id="PF18478">
    <property type="entry name" value="PIN_10"/>
    <property type="match status" value="1"/>
</dbReference>
<organism evidence="2 3">
    <name type="scientific">Mariprofundus erugo</name>
    <dbReference type="NCBI Taxonomy" id="2528639"/>
    <lineage>
        <taxon>Bacteria</taxon>
        <taxon>Pseudomonadati</taxon>
        <taxon>Pseudomonadota</taxon>
        <taxon>Candidatius Mariprofundia</taxon>
        <taxon>Mariprofundales</taxon>
        <taxon>Mariprofundaceae</taxon>
        <taxon>Mariprofundus</taxon>
    </lineage>
</organism>
<gene>
    <name evidence="2" type="ORF">FEF65_02770</name>
</gene>
<reference evidence="2 3" key="1">
    <citation type="journal article" date="2019" name="Appl. Environ. Microbiol.">
        <title>Environmental Evidence and Genomic Insight of Iron-oxidizing Bacteria Preference Towards More Corrosion Resistant Stainless Steel at Higher Salinities.</title>
        <authorList>
            <person name="Garrison C.E."/>
            <person name="Price K.A."/>
            <person name="Field E.K."/>
        </authorList>
    </citation>
    <scope>NUCLEOTIDE SEQUENCE [LARGE SCALE GENOMIC DNA]</scope>
    <source>
        <strain evidence="2 3">P3</strain>
    </source>
</reference>
<protein>
    <recommendedName>
        <fullName evidence="1">VapC45 PIN like domain-containing protein</fullName>
    </recommendedName>
</protein>
<dbReference type="EMBL" id="VBRY01000002">
    <property type="protein sequence ID" value="TLS68646.1"/>
    <property type="molecule type" value="Genomic_DNA"/>
</dbReference>